<dbReference type="Gene3D" id="3.30.1060.10">
    <property type="entry name" value="Peptide methionine sulphoxide reductase MsrA"/>
    <property type="match status" value="1"/>
</dbReference>
<evidence type="ECO:0000256" key="3">
    <source>
        <dbReference type="ARBA" id="ARBA00048782"/>
    </source>
</evidence>
<sequence>MWMETAVIGGGCFWCVEAVLRELSGVTSIRPGYAGGHTANPTYKEVCTGTTFHAEVVEVTFDPAILSYVDLLRIFLTIHDPTTPNRQGADVGTQYRSVIMPASTEQENAARGVLAEVEAAQIWPAPLSTTIEPLRVFYPAEPEHVDYFARHPEAAYCQAVIAPKVRAFRKHAVGRVRADISPNHA</sequence>
<dbReference type="NCBIfam" id="TIGR00401">
    <property type="entry name" value="msrA"/>
    <property type="match status" value="1"/>
</dbReference>
<feature type="active site" evidence="4">
    <location>
        <position position="12"/>
    </location>
</feature>
<evidence type="ECO:0000256" key="1">
    <source>
        <dbReference type="ARBA" id="ARBA00023002"/>
    </source>
</evidence>
<evidence type="ECO:0000256" key="2">
    <source>
        <dbReference type="ARBA" id="ARBA00047806"/>
    </source>
</evidence>
<comment type="catalytic activity">
    <reaction evidence="2 4">
        <text>L-methionyl-[protein] + [thioredoxin]-disulfide + H2O = L-methionyl-(S)-S-oxide-[protein] + [thioredoxin]-dithiol</text>
        <dbReference type="Rhea" id="RHEA:14217"/>
        <dbReference type="Rhea" id="RHEA-COMP:10698"/>
        <dbReference type="Rhea" id="RHEA-COMP:10700"/>
        <dbReference type="Rhea" id="RHEA-COMP:12313"/>
        <dbReference type="Rhea" id="RHEA-COMP:12315"/>
        <dbReference type="ChEBI" id="CHEBI:15377"/>
        <dbReference type="ChEBI" id="CHEBI:16044"/>
        <dbReference type="ChEBI" id="CHEBI:29950"/>
        <dbReference type="ChEBI" id="CHEBI:44120"/>
        <dbReference type="ChEBI" id="CHEBI:50058"/>
        <dbReference type="EC" id="1.8.4.11"/>
    </reaction>
</comment>
<comment type="catalytic activity">
    <reaction evidence="3 4">
        <text>[thioredoxin]-disulfide + L-methionine + H2O = L-methionine (S)-S-oxide + [thioredoxin]-dithiol</text>
        <dbReference type="Rhea" id="RHEA:19993"/>
        <dbReference type="Rhea" id="RHEA-COMP:10698"/>
        <dbReference type="Rhea" id="RHEA-COMP:10700"/>
        <dbReference type="ChEBI" id="CHEBI:15377"/>
        <dbReference type="ChEBI" id="CHEBI:29950"/>
        <dbReference type="ChEBI" id="CHEBI:50058"/>
        <dbReference type="ChEBI" id="CHEBI:57844"/>
        <dbReference type="ChEBI" id="CHEBI:58772"/>
        <dbReference type="EC" id="1.8.4.11"/>
    </reaction>
</comment>
<dbReference type="PANTHER" id="PTHR43774">
    <property type="entry name" value="PEPTIDE METHIONINE SULFOXIDE REDUCTASE"/>
    <property type="match status" value="1"/>
</dbReference>
<evidence type="ECO:0000313" key="7">
    <source>
        <dbReference type="Proteomes" id="UP000182373"/>
    </source>
</evidence>
<dbReference type="HAMAP" id="MF_01401">
    <property type="entry name" value="MsrA"/>
    <property type="match status" value="1"/>
</dbReference>
<dbReference type="EC" id="1.8.4.11" evidence="4"/>
<feature type="domain" description="Peptide methionine sulphoxide reductase MsrA" evidence="5">
    <location>
        <begin position="5"/>
        <end position="158"/>
    </location>
</feature>
<dbReference type="InterPro" id="IPR036509">
    <property type="entry name" value="Met_Sox_Rdtase_MsrA_sf"/>
</dbReference>
<organism evidence="6 7">
    <name type="scientific">Granulibacter bethesdensis</name>
    <dbReference type="NCBI Taxonomy" id="364410"/>
    <lineage>
        <taxon>Bacteria</taxon>
        <taxon>Pseudomonadati</taxon>
        <taxon>Pseudomonadota</taxon>
        <taxon>Alphaproteobacteria</taxon>
        <taxon>Acetobacterales</taxon>
        <taxon>Acetobacteraceae</taxon>
        <taxon>Granulibacter</taxon>
    </lineage>
</organism>
<dbReference type="Proteomes" id="UP000182373">
    <property type="component" value="Chromosome"/>
</dbReference>
<dbReference type="InterPro" id="IPR002569">
    <property type="entry name" value="Met_Sox_Rdtase_MsrA_dom"/>
</dbReference>
<comment type="similarity">
    <text evidence="4">Belongs to the MsrA Met sulfoxide reductase family.</text>
</comment>
<dbReference type="EMBL" id="CP018191">
    <property type="protein sequence ID" value="APH55752.1"/>
    <property type="molecule type" value="Genomic_DNA"/>
</dbReference>
<dbReference type="Pfam" id="PF01625">
    <property type="entry name" value="PMSR"/>
    <property type="match status" value="1"/>
</dbReference>
<evidence type="ECO:0000259" key="5">
    <source>
        <dbReference type="Pfam" id="PF01625"/>
    </source>
</evidence>
<reference evidence="7" key="1">
    <citation type="submission" date="2016-11" db="EMBL/GenBank/DDBJ databases">
        <title>Comparative genomic and phenotypic analysis of Granulibacter bethesdensis clinical isolates from patients with chronic granulomatous disease.</title>
        <authorList>
            <person name="Zarember K.A."/>
            <person name="Porcella S.F."/>
            <person name="Chu J."/>
            <person name="Ding L."/>
            <person name="Dahlstrom E."/>
            <person name="Barbian K."/>
            <person name="Martens C."/>
            <person name="Sykora L."/>
            <person name="Kramer S."/>
            <person name="Pettinato A.M."/>
            <person name="Hong H."/>
            <person name="Wald G."/>
            <person name="Berg L.J."/>
            <person name="Rogge L.S."/>
            <person name="Greenberg D.E."/>
            <person name="Falcone E.L."/>
            <person name="Neves J.F."/>
            <person name="Simoes M.J."/>
            <person name="Casal M."/>
            <person name="Rodriguez-Lopez F.C."/>
            <person name="Zelazny A."/>
            <person name="Gallin J.I."/>
            <person name="Holland S.M."/>
        </authorList>
    </citation>
    <scope>NUCLEOTIDE SEQUENCE [LARGE SCALE GENOMIC DNA]</scope>
    <source>
        <strain evidence="7">NIH9.1</strain>
    </source>
</reference>
<protein>
    <recommendedName>
        <fullName evidence="4">Peptide methionine sulfoxide reductase MsrA</fullName>
        <shortName evidence="4">Protein-methionine-S-oxide reductase</shortName>
        <ecNumber evidence="4">1.8.4.11</ecNumber>
    </recommendedName>
    <alternativeName>
        <fullName evidence="4">Peptide-methionine (S)-S-oxide reductase</fullName>
        <shortName evidence="4">Peptide Met(O) reductase</shortName>
    </alternativeName>
</protein>
<evidence type="ECO:0000256" key="4">
    <source>
        <dbReference type="HAMAP-Rule" id="MF_01401"/>
    </source>
</evidence>
<name>A0AAC9KC49_9PROT</name>
<accession>A0AAC9KC49</accession>
<comment type="function">
    <text evidence="4">Has an important function as a repair enzyme for proteins that have been inactivated by oxidation. Catalyzes the reversible oxidation-reduction of methionine sulfoxide in proteins to methionine.</text>
</comment>
<dbReference type="AlphaFoldDB" id="A0AAC9KC49"/>
<evidence type="ECO:0000313" key="6">
    <source>
        <dbReference type="EMBL" id="APH55752.1"/>
    </source>
</evidence>
<dbReference type="GO" id="GO:0008113">
    <property type="term" value="F:peptide-methionine (S)-S-oxide reductase activity"/>
    <property type="evidence" value="ECO:0007669"/>
    <property type="project" value="UniProtKB-UniRule"/>
</dbReference>
<keyword evidence="1 4" id="KW-0560">Oxidoreductase</keyword>
<dbReference type="PANTHER" id="PTHR43774:SF1">
    <property type="entry name" value="PEPTIDE METHIONINE SULFOXIDE REDUCTASE MSRA 2"/>
    <property type="match status" value="1"/>
</dbReference>
<dbReference type="SUPFAM" id="SSF55068">
    <property type="entry name" value="Peptide methionine sulfoxide reductase"/>
    <property type="match status" value="1"/>
</dbReference>
<gene>
    <name evidence="4" type="primary">msrA</name>
    <name evidence="6" type="ORF">GbCGDNIH9_2419</name>
</gene>
<proteinExistence type="inferred from homology"/>